<feature type="signal peptide" evidence="6">
    <location>
        <begin position="1"/>
        <end position="22"/>
    </location>
</feature>
<dbReference type="Proteomes" id="UP000050852">
    <property type="component" value="Unassembled WGS sequence"/>
</dbReference>
<dbReference type="GO" id="GO:0071555">
    <property type="term" value="P:cell wall organization"/>
    <property type="evidence" value="ECO:0007669"/>
    <property type="project" value="InterPro"/>
</dbReference>
<dbReference type="Gene3D" id="2.60.40.10">
    <property type="entry name" value="Immunoglobulins"/>
    <property type="match status" value="2"/>
</dbReference>
<keyword evidence="5" id="KW-0143">Chaperone</keyword>
<feature type="domain" description="Pili assembly chaperone C-terminal" evidence="8">
    <location>
        <begin position="166"/>
        <end position="229"/>
    </location>
</feature>
<dbReference type="SUPFAM" id="SSF49354">
    <property type="entry name" value="PapD-like"/>
    <property type="match status" value="1"/>
</dbReference>
<dbReference type="RefSeq" id="WP_057704159.1">
    <property type="nucleotide sequence ID" value="NZ_JYLN01000010.1"/>
</dbReference>
<dbReference type="AlphaFoldDB" id="A0A0R3AAQ1"/>
<evidence type="ECO:0000313" key="9">
    <source>
        <dbReference type="EMBL" id="KRP69753.1"/>
    </source>
</evidence>
<evidence type="ECO:0000313" key="10">
    <source>
        <dbReference type="Proteomes" id="UP000050852"/>
    </source>
</evidence>
<dbReference type="PATRIC" id="fig|1615673.3.peg.59"/>
<dbReference type="OrthoDB" id="9131059at2"/>
<organism evidence="9 10">
    <name type="scientific">Pseudomonas paralactis</name>
    <dbReference type="NCBI Taxonomy" id="1615673"/>
    <lineage>
        <taxon>Bacteria</taxon>
        <taxon>Pseudomonadati</taxon>
        <taxon>Pseudomonadota</taxon>
        <taxon>Gammaproteobacteria</taxon>
        <taxon>Pseudomonadales</taxon>
        <taxon>Pseudomonadaceae</taxon>
        <taxon>Pseudomonas</taxon>
    </lineage>
</organism>
<keyword evidence="4" id="KW-0574">Periplasm</keyword>
<evidence type="ECO:0000256" key="4">
    <source>
        <dbReference type="ARBA" id="ARBA00022764"/>
    </source>
</evidence>
<evidence type="ECO:0000259" key="7">
    <source>
        <dbReference type="Pfam" id="PF00345"/>
    </source>
</evidence>
<dbReference type="InterPro" id="IPR050643">
    <property type="entry name" value="Periplasmic_pilus_chap"/>
</dbReference>
<dbReference type="InterPro" id="IPR001829">
    <property type="entry name" value="Pili_assmbl_chaperone_bac"/>
</dbReference>
<dbReference type="InterPro" id="IPR036316">
    <property type="entry name" value="Pili_assmbl_chap_C_dom_sf"/>
</dbReference>
<evidence type="ECO:0000256" key="1">
    <source>
        <dbReference type="ARBA" id="ARBA00004418"/>
    </source>
</evidence>
<name>A0A0R3AAQ1_9PSED</name>
<dbReference type="PANTHER" id="PTHR30251:SF2">
    <property type="entry name" value="FIMBRIAL CHAPERONE YADV-RELATED"/>
    <property type="match status" value="1"/>
</dbReference>
<keyword evidence="3 6" id="KW-0732">Signal</keyword>
<dbReference type="PRINTS" id="PR00969">
    <property type="entry name" value="CHAPERONPILI"/>
</dbReference>
<evidence type="ECO:0000256" key="5">
    <source>
        <dbReference type="ARBA" id="ARBA00023186"/>
    </source>
</evidence>
<dbReference type="InterPro" id="IPR008962">
    <property type="entry name" value="PapD-like_sf"/>
</dbReference>
<dbReference type="Pfam" id="PF00345">
    <property type="entry name" value="PapD_N"/>
    <property type="match status" value="1"/>
</dbReference>
<dbReference type="SUPFAM" id="SSF49584">
    <property type="entry name" value="Periplasmic chaperone C-domain"/>
    <property type="match status" value="1"/>
</dbReference>
<sequence length="239" mass="26141">MKLLSKCFLAGCVLLFSGVSSAGITLGGTRVVYQEKLKETSIMVKNDGDKDIMVQSWIEPAANVSEQAVPFALTPALSRLGASKQQSLRIFYAGKGLPADKESVFWLNVQEIPQKSESDNTLQIAIRQRIKIFYRPTGLIGSEEESAKQLKWQLIHESGKAWLVASNTSPFYISFGEVYLKQSGKRYTVQAEMISPGATLKFPVDSGGILASKERFSVEYKAINDYGAPIAYVGEGDAG</sequence>
<accession>A0A0R3AAQ1</accession>
<evidence type="ECO:0000256" key="2">
    <source>
        <dbReference type="ARBA" id="ARBA00007399"/>
    </source>
</evidence>
<dbReference type="InterPro" id="IPR016147">
    <property type="entry name" value="Pili_assmbl_chaperone_N"/>
</dbReference>
<feature type="chain" id="PRO_5006431429" evidence="6">
    <location>
        <begin position="23"/>
        <end position="239"/>
    </location>
</feature>
<reference evidence="9 10" key="1">
    <citation type="submission" date="2015-02" db="EMBL/GenBank/DDBJ databases">
        <title>Two Pseudomonas sp. nov., isolated from raw milk.</title>
        <authorList>
            <person name="Wenning M."/>
            <person name="von Neubeck M."/>
            <person name="Huptas C."/>
            <person name="Scherer S."/>
        </authorList>
    </citation>
    <scope>NUCLEOTIDE SEQUENCE [LARGE SCALE GENOMIC DNA]</scope>
    <source>
        <strain evidence="9 10">DSM 29164</strain>
    </source>
</reference>
<dbReference type="Pfam" id="PF02753">
    <property type="entry name" value="PapD_C"/>
    <property type="match status" value="1"/>
</dbReference>
<dbReference type="EMBL" id="JYLN01000010">
    <property type="protein sequence ID" value="KRP69753.1"/>
    <property type="molecule type" value="Genomic_DNA"/>
</dbReference>
<evidence type="ECO:0000259" key="8">
    <source>
        <dbReference type="Pfam" id="PF02753"/>
    </source>
</evidence>
<comment type="similarity">
    <text evidence="2">Belongs to the periplasmic pilus chaperone family.</text>
</comment>
<gene>
    <name evidence="9" type="ORF">TX23_22315</name>
</gene>
<feature type="domain" description="Pili assembly chaperone N-terminal" evidence="7">
    <location>
        <begin position="23"/>
        <end position="139"/>
    </location>
</feature>
<dbReference type="GO" id="GO:0030288">
    <property type="term" value="C:outer membrane-bounded periplasmic space"/>
    <property type="evidence" value="ECO:0007669"/>
    <property type="project" value="InterPro"/>
</dbReference>
<protein>
    <submittedName>
        <fullName evidence="9">Molecular chaperone</fullName>
    </submittedName>
</protein>
<proteinExistence type="inferred from homology"/>
<evidence type="ECO:0000256" key="6">
    <source>
        <dbReference type="SAM" id="SignalP"/>
    </source>
</evidence>
<evidence type="ECO:0000256" key="3">
    <source>
        <dbReference type="ARBA" id="ARBA00022729"/>
    </source>
</evidence>
<dbReference type="PANTHER" id="PTHR30251">
    <property type="entry name" value="PILUS ASSEMBLY CHAPERONE"/>
    <property type="match status" value="1"/>
</dbReference>
<dbReference type="InterPro" id="IPR013783">
    <property type="entry name" value="Ig-like_fold"/>
</dbReference>
<comment type="subcellular location">
    <subcellularLocation>
        <location evidence="1">Periplasm</location>
    </subcellularLocation>
</comment>
<comment type="caution">
    <text evidence="9">The sequence shown here is derived from an EMBL/GenBank/DDBJ whole genome shotgun (WGS) entry which is preliminary data.</text>
</comment>
<dbReference type="InterPro" id="IPR016148">
    <property type="entry name" value="Pili_assmbl_chaperone_C"/>
</dbReference>